<evidence type="ECO:0000256" key="2">
    <source>
        <dbReference type="ARBA" id="ARBA00023002"/>
    </source>
</evidence>
<dbReference type="HOGENOM" id="CLU_058643_1_0_4"/>
<dbReference type="EMBL" id="AM406670">
    <property type="protein sequence ID" value="CAL94094.1"/>
    <property type="molecule type" value="Genomic_DNA"/>
</dbReference>
<keyword evidence="6" id="KW-1185">Reference proteome</keyword>
<dbReference type="RefSeq" id="WP_011765210.1">
    <property type="nucleotide sequence ID" value="NC_008702.1"/>
</dbReference>
<organism evidence="5 6">
    <name type="scientific">Azoarcus sp. (strain BH72)</name>
    <dbReference type="NCBI Taxonomy" id="418699"/>
    <lineage>
        <taxon>Bacteria</taxon>
        <taxon>Pseudomonadati</taxon>
        <taxon>Pseudomonadota</taxon>
        <taxon>Betaproteobacteria</taxon>
        <taxon>Rhodocyclales</taxon>
        <taxon>Zoogloeaceae</taxon>
        <taxon>Azoarcus</taxon>
    </lineage>
</organism>
<dbReference type="SUPFAM" id="SSF52218">
    <property type="entry name" value="Flavoproteins"/>
    <property type="match status" value="1"/>
</dbReference>
<evidence type="ECO:0000313" key="5">
    <source>
        <dbReference type="EMBL" id="CAL94094.1"/>
    </source>
</evidence>
<dbReference type="Proteomes" id="UP000002588">
    <property type="component" value="Chromosome"/>
</dbReference>
<dbReference type="PANTHER" id="PTHR10204:SF34">
    <property type="entry name" value="NAD(P)H DEHYDROGENASE [QUINONE] 1 ISOFORM 1"/>
    <property type="match status" value="1"/>
</dbReference>
<reference evidence="5 6" key="1">
    <citation type="journal article" date="2006" name="Nat. Biotechnol.">
        <title>Complete genome of the mutualistic, N2-fixing grass endophyte Azoarcus sp. strain BH72.</title>
        <authorList>
            <person name="Krause A."/>
            <person name="Ramakumar A."/>
            <person name="Bartels D."/>
            <person name="Battistoni F."/>
            <person name="Bekel T."/>
            <person name="Boch J."/>
            <person name="Boehm M."/>
            <person name="Friedrich F."/>
            <person name="Hurek T."/>
            <person name="Krause L."/>
            <person name="Linke B."/>
            <person name="McHardy A.C."/>
            <person name="Sarkar A."/>
            <person name="Schneiker S."/>
            <person name="Syed A.A."/>
            <person name="Thauer R."/>
            <person name="Vorhoelter F.-J."/>
            <person name="Weidner S."/>
            <person name="Puehler A."/>
            <person name="Reinhold-Hurek B."/>
            <person name="Kaiser O."/>
            <person name="Goesmann A."/>
        </authorList>
    </citation>
    <scope>NUCLEOTIDE SEQUENCE [LARGE SCALE GENOMIC DNA]</scope>
    <source>
        <strain evidence="5 6">BH72</strain>
    </source>
</reference>
<evidence type="ECO:0000259" key="4">
    <source>
        <dbReference type="Pfam" id="PF02525"/>
    </source>
</evidence>
<dbReference type="InterPro" id="IPR029039">
    <property type="entry name" value="Flavoprotein-like_sf"/>
</dbReference>
<dbReference type="Pfam" id="PF02525">
    <property type="entry name" value="Flavodoxin_2"/>
    <property type="match status" value="1"/>
</dbReference>
<protein>
    <submittedName>
        <fullName evidence="5">Probable NAD(P)H quinone oxidoreductase</fullName>
        <ecNumber evidence="5">1.6.5.2</ecNumber>
    </submittedName>
</protein>
<feature type="chain" id="PRO_5002635400" evidence="3">
    <location>
        <begin position="29"/>
        <end position="193"/>
    </location>
</feature>
<dbReference type="eggNOG" id="COG2249">
    <property type="taxonomic scope" value="Bacteria"/>
</dbReference>
<dbReference type="KEGG" id="azo:azo1477"/>
<feature type="domain" description="Flavodoxin-like fold" evidence="4">
    <location>
        <begin position="3"/>
        <end position="185"/>
    </location>
</feature>
<dbReference type="AlphaFoldDB" id="A1K5I9"/>
<dbReference type="STRING" id="62928.azo1477"/>
<accession>A1K5I9</accession>
<dbReference type="InterPro" id="IPR051545">
    <property type="entry name" value="NAD(P)H_dehydrogenase_qn"/>
</dbReference>
<dbReference type="GO" id="GO:0003955">
    <property type="term" value="F:NAD(P)H dehydrogenase (quinone) activity"/>
    <property type="evidence" value="ECO:0007669"/>
    <property type="project" value="UniProtKB-EC"/>
</dbReference>
<dbReference type="Gene3D" id="3.40.50.360">
    <property type="match status" value="1"/>
</dbReference>
<evidence type="ECO:0000256" key="1">
    <source>
        <dbReference type="ARBA" id="ARBA00006252"/>
    </source>
</evidence>
<evidence type="ECO:0000256" key="3">
    <source>
        <dbReference type="SAM" id="SignalP"/>
    </source>
</evidence>
<proteinExistence type="inferred from homology"/>
<keyword evidence="3" id="KW-0732">Signal</keyword>
<keyword evidence="2 5" id="KW-0560">Oxidoreductase</keyword>
<dbReference type="EC" id="1.6.5.2" evidence="5"/>
<gene>
    <name evidence="5" type="primary">drgA</name>
    <name evidence="5" type="ordered locus">azo1477</name>
</gene>
<feature type="signal peptide" evidence="3">
    <location>
        <begin position="1"/>
        <end position="28"/>
    </location>
</feature>
<dbReference type="GO" id="GO:0005829">
    <property type="term" value="C:cytosol"/>
    <property type="evidence" value="ECO:0007669"/>
    <property type="project" value="TreeGrafter"/>
</dbReference>
<sequence>MGKRVLVILGHPSAVSLCGALAASYAEAATAAGHDVSRLNLGELDFDPILHEGYRRIQPLEPDLEHARAAIHRADHLAFVFPVWWGGVPATLKGFLDRVFLPGFAFQYRDGALFPDQLLKGRSADLVVSMDTPPWYFRWIYRMPAVHQMRRTTLEFCGIRPVRTLLLGPVKDAPTARRERWLARVQRLAARIG</sequence>
<dbReference type="PANTHER" id="PTHR10204">
    <property type="entry name" value="NAD P H OXIDOREDUCTASE-RELATED"/>
    <property type="match status" value="1"/>
</dbReference>
<comment type="similarity">
    <text evidence="1">Belongs to the NAD(P)H dehydrogenase (quinone) family.</text>
</comment>
<evidence type="ECO:0000313" key="6">
    <source>
        <dbReference type="Proteomes" id="UP000002588"/>
    </source>
</evidence>
<name>A1K5I9_AZOSB</name>
<dbReference type="InterPro" id="IPR003680">
    <property type="entry name" value="Flavodoxin_fold"/>
</dbReference>